<dbReference type="InterPro" id="IPR045338">
    <property type="entry name" value="DUF6535"/>
</dbReference>
<organism evidence="4 5">
    <name type="scientific">Hebeloma cylindrosporum</name>
    <dbReference type="NCBI Taxonomy" id="76867"/>
    <lineage>
        <taxon>Eukaryota</taxon>
        <taxon>Fungi</taxon>
        <taxon>Dikarya</taxon>
        <taxon>Basidiomycota</taxon>
        <taxon>Agaricomycotina</taxon>
        <taxon>Agaricomycetes</taxon>
        <taxon>Agaricomycetidae</taxon>
        <taxon>Agaricales</taxon>
        <taxon>Agaricineae</taxon>
        <taxon>Hymenogastraceae</taxon>
        <taxon>Hebeloma</taxon>
    </lineage>
</organism>
<dbReference type="AlphaFoldDB" id="A0A0C3CUU8"/>
<keyword evidence="2" id="KW-0812">Transmembrane</keyword>
<proteinExistence type="predicted"/>
<evidence type="ECO:0000313" key="5">
    <source>
        <dbReference type="Proteomes" id="UP000053424"/>
    </source>
</evidence>
<evidence type="ECO:0000259" key="3">
    <source>
        <dbReference type="Pfam" id="PF20153"/>
    </source>
</evidence>
<evidence type="ECO:0000256" key="2">
    <source>
        <dbReference type="SAM" id="Phobius"/>
    </source>
</evidence>
<keyword evidence="2" id="KW-1133">Transmembrane helix</keyword>
<reference evidence="5" key="2">
    <citation type="submission" date="2015-01" db="EMBL/GenBank/DDBJ databases">
        <title>Evolutionary Origins and Diversification of the Mycorrhizal Mutualists.</title>
        <authorList>
            <consortium name="DOE Joint Genome Institute"/>
            <consortium name="Mycorrhizal Genomics Consortium"/>
            <person name="Kohler A."/>
            <person name="Kuo A."/>
            <person name="Nagy L.G."/>
            <person name="Floudas D."/>
            <person name="Copeland A."/>
            <person name="Barry K.W."/>
            <person name="Cichocki N."/>
            <person name="Veneault-Fourrey C."/>
            <person name="LaButti K."/>
            <person name="Lindquist E.A."/>
            <person name="Lipzen A."/>
            <person name="Lundell T."/>
            <person name="Morin E."/>
            <person name="Murat C."/>
            <person name="Riley R."/>
            <person name="Ohm R."/>
            <person name="Sun H."/>
            <person name="Tunlid A."/>
            <person name="Henrissat B."/>
            <person name="Grigoriev I.V."/>
            <person name="Hibbett D.S."/>
            <person name="Martin F."/>
        </authorList>
    </citation>
    <scope>NUCLEOTIDE SEQUENCE [LARGE SCALE GENOMIC DNA]</scope>
    <source>
        <strain evidence="5">h7</strain>
    </source>
</reference>
<dbReference type="Pfam" id="PF20153">
    <property type="entry name" value="DUF6535"/>
    <property type="match status" value="1"/>
</dbReference>
<dbReference type="EMBL" id="KN831769">
    <property type="protein sequence ID" value="KIM47601.1"/>
    <property type="molecule type" value="Genomic_DNA"/>
</dbReference>
<feature type="compositionally biased region" description="Low complexity" evidence="1">
    <location>
        <begin position="706"/>
        <end position="719"/>
    </location>
</feature>
<dbReference type="HOGENOM" id="CLU_384509_0_0_1"/>
<feature type="region of interest" description="Disordered" evidence="1">
    <location>
        <begin position="695"/>
        <end position="719"/>
    </location>
</feature>
<reference evidence="4 5" key="1">
    <citation type="submission" date="2014-04" db="EMBL/GenBank/DDBJ databases">
        <authorList>
            <consortium name="DOE Joint Genome Institute"/>
            <person name="Kuo A."/>
            <person name="Gay G."/>
            <person name="Dore J."/>
            <person name="Kohler A."/>
            <person name="Nagy L.G."/>
            <person name="Floudas D."/>
            <person name="Copeland A."/>
            <person name="Barry K.W."/>
            <person name="Cichocki N."/>
            <person name="Veneault-Fourrey C."/>
            <person name="LaButti K."/>
            <person name="Lindquist E.A."/>
            <person name="Lipzen A."/>
            <person name="Lundell T."/>
            <person name="Morin E."/>
            <person name="Murat C."/>
            <person name="Sun H."/>
            <person name="Tunlid A."/>
            <person name="Henrissat B."/>
            <person name="Grigoriev I.V."/>
            <person name="Hibbett D.S."/>
            <person name="Martin F."/>
            <person name="Nordberg H.P."/>
            <person name="Cantor M.N."/>
            <person name="Hua S.X."/>
        </authorList>
    </citation>
    <scope>NUCLEOTIDE SEQUENCE [LARGE SCALE GENOMIC DNA]</scope>
    <source>
        <strain evidence="5">h7</strain>
    </source>
</reference>
<accession>A0A0C3CUU8</accession>
<protein>
    <recommendedName>
        <fullName evidence="3">DUF6535 domain-containing protein</fullName>
    </recommendedName>
</protein>
<evidence type="ECO:0000256" key="1">
    <source>
        <dbReference type="SAM" id="MobiDB-lite"/>
    </source>
</evidence>
<feature type="transmembrane region" description="Helical" evidence="2">
    <location>
        <begin position="220"/>
        <end position="242"/>
    </location>
</feature>
<dbReference type="OrthoDB" id="2995154at2759"/>
<name>A0A0C3CUU8_HEBCY</name>
<feature type="transmembrane region" description="Helical" evidence="2">
    <location>
        <begin position="194"/>
        <end position="214"/>
    </location>
</feature>
<gene>
    <name evidence="4" type="ORF">M413DRAFT_204556</name>
</gene>
<keyword evidence="5" id="KW-1185">Reference proteome</keyword>
<feature type="transmembrane region" description="Helical" evidence="2">
    <location>
        <begin position="54"/>
        <end position="71"/>
    </location>
</feature>
<evidence type="ECO:0000313" key="4">
    <source>
        <dbReference type="EMBL" id="KIM47601.1"/>
    </source>
</evidence>
<feature type="transmembrane region" description="Helical" evidence="2">
    <location>
        <begin position="130"/>
        <end position="149"/>
    </location>
</feature>
<dbReference type="STRING" id="686832.A0A0C3CUU8"/>
<dbReference type="Proteomes" id="UP000053424">
    <property type="component" value="Unassembled WGS sequence"/>
</dbReference>
<sequence length="719" mass="80394">MTLVRLLFRMAEAKTGYQPYHYDDPSANLWSTYLSKSEKYDKTMAQNWKGDMDAILIFAGLFSASVTAFIIESYKDLSPDPSETTVLLLAQISQQLASISLSNGSLPDPAKFMQQDNSFSPPTAALVCNALWFLSLGLSLICALSATLVEQWTRQYLQATNRKPAPQDRARLNTYLYQGIKKYKMAAVVETIPMLLHISLFLFFAGLVAFLVPVNSALEYLILTMLVVCCILYFLATILPIFRLACPYWTPLSTICWFLLQKLHLLHRRDADGNEVPILSPLLEAREYDAIEITPERDQRDLKAMCWTITALREDNEFEPFVEVIPSVVSGFDYSAKWLMDMLLNHEDISIKLGHRIPRLLTTCTTGLLDPGVAHKRAVTCLKSIWSLIMLSMPKPAPSQPNTFREKLKFKEDTFDLLFNVQKAVPSVEGHVLSVSIVIARSLLDMQMDRALALESELLTVLESGQPGCTVEKGLYVTTPARNTLFQASLLKIKSMENDISKMKTLTSPEPYATMEAIAFHHTLAISLATNPDTLGGESQTDVRDILDSIKAFQVIVNQASLNLALEYIGNILELDTLPHEAFNTLRRAFFRIKFKGQFTKESQERLVAYLEEAVEYSPDSSTRLPQSIIDILLSLTRVLTDPTLVLKAVGIIGNYVKQTSNEAAPTALATLERSLPRDAPVCVPLDLFSSHLYTDAKPNRKPNPSRTSTLSSTHTSNS</sequence>
<feature type="domain" description="DUF6535" evidence="3">
    <location>
        <begin position="30"/>
        <end position="212"/>
    </location>
</feature>
<keyword evidence="2" id="KW-0472">Membrane</keyword>